<protein>
    <submittedName>
        <fullName evidence="2">Uncharacterized protein</fullName>
    </submittedName>
</protein>
<accession>A0AA42ITJ8</accession>
<feature type="region of interest" description="Disordered" evidence="1">
    <location>
        <begin position="1"/>
        <end position="69"/>
    </location>
</feature>
<name>A0AA42ITJ8_9BURK</name>
<dbReference type="Proteomes" id="UP001161094">
    <property type="component" value="Unassembled WGS sequence"/>
</dbReference>
<evidence type="ECO:0000256" key="1">
    <source>
        <dbReference type="SAM" id="MobiDB-lite"/>
    </source>
</evidence>
<evidence type="ECO:0000313" key="2">
    <source>
        <dbReference type="EMBL" id="MDH0734612.1"/>
    </source>
</evidence>
<evidence type="ECO:0000313" key="3">
    <source>
        <dbReference type="Proteomes" id="UP001161094"/>
    </source>
</evidence>
<organism evidence="2 3">
    <name type="scientific">Achromobacter spanius</name>
    <dbReference type="NCBI Taxonomy" id="217203"/>
    <lineage>
        <taxon>Bacteria</taxon>
        <taxon>Pseudomonadati</taxon>
        <taxon>Pseudomonadota</taxon>
        <taxon>Betaproteobacteria</taxon>
        <taxon>Burkholderiales</taxon>
        <taxon>Alcaligenaceae</taxon>
        <taxon>Achromobacter</taxon>
    </lineage>
</organism>
<proteinExistence type="predicted"/>
<sequence>MSSSAIDPIGHTRIDTVPDPYRAQHAARAQAQQFARIHSTRQAAAATPPATRQSSSPNADVPGASTDPLRDQYTAHCLKLAVQAFHDQ</sequence>
<dbReference type="EMBL" id="JAOCDZ010000001">
    <property type="protein sequence ID" value="MDH0734612.1"/>
    <property type="molecule type" value="Genomic_DNA"/>
</dbReference>
<feature type="compositionally biased region" description="Low complexity" evidence="1">
    <location>
        <begin position="23"/>
        <end position="57"/>
    </location>
</feature>
<dbReference type="AlphaFoldDB" id="A0AA42ITJ8"/>
<comment type="caution">
    <text evidence="2">The sequence shown here is derived from an EMBL/GenBank/DDBJ whole genome shotgun (WGS) entry which is preliminary data.</text>
</comment>
<reference evidence="2" key="1">
    <citation type="submission" date="2022-09" db="EMBL/GenBank/DDBJ databases">
        <title>Intensive care unit water sources are persistently colonized with multi-drug resistant bacteria and are the site of extensive horizontal gene transfer of antibiotic resistance genes.</title>
        <authorList>
            <person name="Diorio-Toth L."/>
        </authorList>
    </citation>
    <scope>NUCLEOTIDE SEQUENCE</scope>
    <source>
        <strain evidence="2">GD03843</strain>
    </source>
</reference>
<gene>
    <name evidence="2" type="ORF">N5D93_02260</name>
</gene>
<dbReference type="RefSeq" id="WP_279993644.1">
    <property type="nucleotide sequence ID" value="NZ_JAOCDZ010000001.1"/>
</dbReference>